<dbReference type="Pfam" id="PF01433">
    <property type="entry name" value="Peptidase_M1"/>
    <property type="match status" value="1"/>
</dbReference>
<dbReference type="GO" id="GO:0042277">
    <property type="term" value="F:peptide binding"/>
    <property type="evidence" value="ECO:0007669"/>
    <property type="project" value="TreeGrafter"/>
</dbReference>
<dbReference type="GO" id="GO:0070006">
    <property type="term" value="F:metalloaminopeptidase activity"/>
    <property type="evidence" value="ECO:0007669"/>
    <property type="project" value="TreeGrafter"/>
</dbReference>
<evidence type="ECO:0000313" key="4">
    <source>
        <dbReference type="Proteomes" id="UP000557772"/>
    </source>
</evidence>
<dbReference type="Gene3D" id="1.10.390.10">
    <property type="entry name" value="Neutral Protease Domain 2"/>
    <property type="match status" value="1"/>
</dbReference>
<dbReference type="GO" id="GO:0043171">
    <property type="term" value="P:peptide catabolic process"/>
    <property type="evidence" value="ECO:0007669"/>
    <property type="project" value="TreeGrafter"/>
</dbReference>
<comment type="caution">
    <text evidence="3">The sequence shown here is derived from an EMBL/GenBank/DDBJ whole genome shotgun (WGS) entry which is preliminary data.</text>
</comment>
<reference evidence="3 4" key="1">
    <citation type="submission" date="2020-05" db="EMBL/GenBank/DDBJ databases">
        <title>Flexivirga sp. ID2601S isolated from air conditioner.</title>
        <authorList>
            <person name="Kim D.H."/>
        </authorList>
    </citation>
    <scope>NUCLEOTIDE SEQUENCE [LARGE SCALE GENOMIC DNA]</scope>
    <source>
        <strain evidence="3 4">ID2601S</strain>
    </source>
</reference>
<name>A0A849AKA5_9MICO</name>
<organism evidence="3 4">
    <name type="scientific">Flexivirga aerilata</name>
    <dbReference type="NCBI Taxonomy" id="1656889"/>
    <lineage>
        <taxon>Bacteria</taxon>
        <taxon>Bacillati</taxon>
        <taxon>Actinomycetota</taxon>
        <taxon>Actinomycetes</taxon>
        <taxon>Micrococcales</taxon>
        <taxon>Dermacoccaceae</taxon>
        <taxon>Flexivirga</taxon>
    </lineage>
</organism>
<sequence length="475" mass="50567">MSPHTCTRRTLLTGVGATAVGTLIWPQSAHAAVAGYDPYYPEYGDTRYAVAHYDVKLGYSSASGAMWGRTIMSGTVRSTTSSLEIDYALNVTAVTVNGRRASFARGTGNAVRSLRKYVVSGFGTVTAGQALTIVVEHTGYPAKVYAAHPRTPGYLGNTGVMTTPDGGITFVGEPTVGVYWHACNDRLTNKATYSISVASQSVNTVLLSGPSTSSVANATVTAKSVVSQPVTTYAPGITIGRYTVRKGTVSIGGRSLPYTYAVAAGASTTVRDRAFRLLAEVTPKALGNYASWFGAYPFDAVGGRVVDGSTAALAQETLGAPTFTLDYFRDKPDTSIRRLISHENAHMWFGNSATASRWSEVGFIHEGIATLMEWDYVSITSTMLARYGATTWSGRSIVNPGPGYEVGNAGIQSYTRAPAVMGRLRQQLGTTAFNAFLRGLATGHRYGNVSLGQFKAEAERAAGRSLATFWSTYLR</sequence>
<keyword evidence="4" id="KW-1185">Reference proteome</keyword>
<dbReference type="GO" id="GO:0008270">
    <property type="term" value="F:zinc ion binding"/>
    <property type="evidence" value="ECO:0007669"/>
    <property type="project" value="InterPro"/>
</dbReference>
<dbReference type="PANTHER" id="PTHR11533:SF174">
    <property type="entry name" value="PUROMYCIN-SENSITIVE AMINOPEPTIDASE-RELATED"/>
    <property type="match status" value="1"/>
</dbReference>
<dbReference type="RefSeq" id="WP_171154658.1">
    <property type="nucleotide sequence ID" value="NZ_JABENB010000001.1"/>
</dbReference>
<gene>
    <name evidence="3" type="ORF">HJ588_10440</name>
</gene>
<feature type="domain" description="Peptidase M1 membrane alanine aminopeptidase" evidence="2">
    <location>
        <begin position="332"/>
        <end position="381"/>
    </location>
</feature>
<dbReference type="PROSITE" id="PS51318">
    <property type="entry name" value="TAT"/>
    <property type="match status" value="1"/>
</dbReference>
<dbReference type="GO" id="GO:0016020">
    <property type="term" value="C:membrane"/>
    <property type="evidence" value="ECO:0007669"/>
    <property type="project" value="TreeGrafter"/>
</dbReference>
<dbReference type="InterPro" id="IPR006311">
    <property type="entry name" value="TAT_signal"/>
</dbReference>
<feature type="signal peptide" evidence="1">
    <location>
        <begin position="1"/>
        <end position="31"/>
    </location>
</feature>
<evidence type="ECO:0000259" key="2">
    <source>
        <dbReference type="Pfam" id="PF01433"/>
    </source>
</evidence>
<proteinExistence type="predicted"/>
<accession>A0A849AKA5</accession>
<protein>
    <recommendedName>
        <fullName evidence="2">Peptidase M1 membrane alanine aminopeptidase domain-containing protein</fullName>
    </recommendedName>
</protein>
<dbReference type="GO" id="GO:0005615">
    <property type="term" value="C:extracellular space"/>
    <property type="evidence" value="ECO:0007669"/>
    <property type="project" value="TreeGrafter"/>
</dbReference>
<dbReference type="PANTHER" id="PTHR11533">
    <property type="entry name" value="PROTEASE M1 ZINC METALLOPROTEASE"/>
    <property type="match status" value="1"/>
</dbReference>
<dbReference type="SUPFAM" id="SSF63737">
    <property type="entry name" value="Leukotriene A4 hydrolase N-terminal domain"/>
    <property type="match status" value="1"/>
</dbReference>
<dbReference type="Gene3D" id="2.60.40.1730">
    <property type="entry name" value="tricorn interacting facor f3 domain"/>
    <property type="match status" value="1"/>
</dbReference>
<dbReference type="InterPro" id="IPR050344">
    <property type="entry name" value="Peptidase_M1_aminopeptidases"/>
</dbReference>
<dbReference type="EMBL" id="JABENB010000001">
    <property type="protein sequence ID" value="NNG39688.1"/>
    <property type="molecule type" value="Genomic_DNA"/>
</dbReference>
<keyword evidence="1" id="KW-0732">Signal</keyword>
<dbReference type="InterPro" id="IPR027268">
    <property type="entry name" value="Peptidase_M4/M1_CTD_sf"/>
</dbReference>
<evidence type="ECO:0000256" key="1">
    <source>
        <dbReference type="SAM" id="SignalP"/>
    </source>
</evidence>
<dbReference type="Proteomes" id="UP000557772">
    <property type="component" value="Unassembled WGS sequence"/>
</dbReference>
<dbReference type="InterPro" id="IPR042097">
    <property type="entry name" value="Aminopeptidase_N-like_N_sf"/>
</dbReference>
<dbReference type="GO" id="GO:0005737">
    <property type="term" value="C:cytoplasm"/>
    <property type="evidence" value="ECO:0007669"/>
    <property type="project" value="TreeGrafter"/>
</dbReference>
<feature type="chain" id="PRO_5033035694" description="Peptidase M1 membrane alanine aminopeptidase domain-containing protein" evidence="1">
    <location>
        <begin position="32"/>
        <end position="475"/>
    </location>
</feature>
<dbReference type="SUPFAM" id="SSF55486">
    <property type="entry name" value="Metalloproteases ('zincins'), catalytic domain"/>
    <property type="match status" value="1"/>
</dbReference>
<evidence type="ECO:0000313" key="3">
    <source>
        <dbReference type="EMBL" id="NNG39688.1"/>
    </source>
</evidence>
<dbReference type="InterPro" id="IPR014782">
    <property type="entry name" value="Peptidase_M1_dom"/>
</dbReference>
<dbReference type="AlphaFoldDB" id="A0A849AKA5"/>